<dbReference type="Pfam" id="PF13240">
    <property type="entry name" value="Zn_Ribbon_1"/>
    <property type="match status" value="1"/>
</dbReference>
<keyword evidence="2" id="KW-1133">Transmembrane helix</keyword>
<evidence type="ECO:0000256" key="2">
    <source>
        <dbReference type="SAM" id="Phobius"/>
    </source>
</evidence>
<feature type="domain" description="TcaA 4th" evidence="4">
    <location>
        <begin position="275"/>
        <end position="347"/>
    </location>
</feature>
<feature type="transmembrane region" description="Helical" evidence="2">
    <location>
        <begin position="91"/>
        <end position="110"/>
    </location>
</feature>
<accession>A0ABW1TK12</accession>
<keyword evidence="6" id="KW-1185">Reference proteome</keyword>
<evidence type="ECO:0000313" key="6">
    <source>
        <dbReference type="Proteomes" id="UP001596191"/>
    </source>
</evidence>
<feature type="region of interest" description="Disordered" evidence="1">
    <location>
        <begin position="45"/>
        <end position="87"/>
    </location>
</feature>
<evidence type="ECO:0000313" key="5">
    <source>
        <dbReference type="EMBL" id="MFC6274106.1"/>
    </source>
</evidence>
<keyword evidence="2" id="KW-0472">Membrane</keyword>
<gene>
    <name evidence="5" type="ORF">ACFQET_01075</name>
</gene>
<dbReference type="Proteomes" id="UP001596191">
    <property type="component" value="Unassembled WGS sequence"/>
</dbReference>
<dbReference type="InterPro" id="IPR026870">
    <property type="entry name" value="Zinc_ribbon_dom"/>
</dbReference>
<dbReference type="EMBL" id="JBHSSJ010000001">
    <property type="protein sequence ID" value="MFC6274106.1"/>
    <property type="molecule type" value="Genomic_DNA"/>
</dbReference>
<evidence type="ECO:0000259" key="4">
    <source>
        <dbReference type="Pfam" id="PF22820"/>
    </source>
</evidence>
<evidence type="ECO:0000256" key="1">
    <source>
        <dbReference type="SAM" id="MobiDB-lite"/>
    </source>
</evidence>
<comment type="caution">
    <text evidence="5">The sequence shown here is derived from an EMBL/GenBank/DDBJ whole genome shotgun (WGS) entry which is preliminary data.</text>
</comment>
<organism evidence="5 6">
    <name type="scientific">Levilactobacillus tangyuanensis</name>
    <dbReference type="NCBI Taxonomy" id="2486021"/>
    <lineage>
        <taxon>Bacteria</taxon>
        <taxon>Bacillati</taxon>
        <taxon>Bacillota</taxon>
        <taxon>Bacilli</taxon>
        <taxon>Lactobacillales</taxon>
        <taxon>Lactobacillaceae</taxon>
        <taxon>Levilactobacillus</taxon>
    </lineage>
</organism>
<dbReference type="PANTHER" id="PTHR40038">
    <property type="entry name" value="MEMBRANE-ASSOCIATED PROTEIN TCAA"/>
    <property type="match status" value="1"/>
</dbReference>
<keyword evidence="2" id="KW-0812">Transmembrane</keyword>
<feature type="domain" description="Zinc-ribbon" evidence="3">
    <location>
        <begin position="20"/>
        <end position="42"/>
    </location>
</feature>
<proteinExistence type="predicted"/>
<feature type="compositionally biased region" description="Low complexity" evidence="1">
    <location>
        <begin position="48"/>
        <end position="66"/>
    </location>
</feature>
<dbReference type="InterPro" id="IPR054530">
    <property type="entry name" value="TcaA_4th"/>
</dbReference>
<name>A0ABW1TK12_9LACO</name>
<evidence type="ECO:0000259" key="3">
    <source>
        <dbReference type="Pfam" id="PF13240"/>
    </source>
</evidence>
<reference evidence="6" key="1">
    <citation type="journal article" date="2019" name="Int. J. Syst. Evol. Microbiol.">
        <title>The Global Catalogue of Microorganisms (GCM) 10K type strain sequencing project: providing services to taxonomists for standard genome sequencing and annotation.</title>
        <authorList>
            <consortium name="The Broad Institute Genomics Platform"/>
            <consortium name="The Broad Institute Genome Sequencing Center for Infectious Disease"/>
            <person name="Wu L."/>
            <person name="Ma J."/>
        </authorList>
    </citation>
    <scope>NUCLEOTIDE SEQUENCE [LARGE SCALE GENOMIC DNA]</scope>
    <source>
        <strain evidence="6">CCM 8907</strain>
    </source>
</reference>
<dbReference type="PANTHER" id="PTHR40038:SF1">
    <property type="entry name" value="MEMBRANE-ASSOCIATED PROTEIN TCAA"/>
    <property type="match status" value="1"/>
</dbReference>
<protein>
    <submittedName>
        <fullName evidence="5">Zinc ribbon domain-containing protein</fullName>
    </submittedName>
</protein>
<dbReference type="RefSeq" id="WP_125638293.1">
    <property type="nucleotide sequence ID" value="NZ_JBHSSJ010000001.1"/>
</dbReference>
<dbReference type="Pfam" id="PF22820">
    <property type="entry name" value="TcaA_3rd_4th"/>
    <property type="match status" value="1"/>
</dbReference>
<sequence>MHLSHFAAPADNQPGGQSHFCPNCGHSLSASDTFCPNCGYQLDESQSAPAQPTTPAPAATTQTTTTKPSLRERLRGGKNQSPASKKNRRKWTSIGVVVLLLIIFFAWGFHHYSRQVTLDRSITDIQKGQNMTNDFTSSSPDLKITKSSLLPINRYYSAHAGDLSSLKDQLAASGRSDNGNFSFRTNGRHMLFFPKYQIIVSPVYPTVTTNHTGNKITLDHKQIATATSDNYSKRLSALAPGQYHLQASGKVGKHNLVNSGDYHITSSKSYDLDLTTISANLNTVPGSDIYLNGKKIGTVDNSGTYRLKDEPWSSDMSVSAHYTSSAGKAVSNSVQLQKNDDGNNIDLKYPNLISNSDADDFYSNLFETVQAVANGNDDETDDNGDDMSDFFSEGSSGNFYNQLQKMASGYEDDDDIYGTDMTTSIAAIKPGPNGTSVVTFDVEYDFELEDTHHIQTLRYTANMKDTSHDSSANLNYEITSVSGSTTIKDTHRDEDDDY</sequence>